<proteinExistence type="predicted"/>
<dbReference type="Proteomes" id="UP000003163">
    <property type="component" value="Unassembled WGS sequence"/>
</dbReference>
<dbReference type="VEuPathDB" id="MicrosporidiaDB:EDEG_00298"/>
<dbReference type="AlphaFoldDB" id="J9D3A4"/>
<reference evidence="2" key="2">
    <citation type="submission" date="2015-07" db="EMBL/GenBank/DDBJ databases">
        <title>Contrasting host-pathogen interactions and genome evolution in two generalist and specialist microsporidian pathogens of mosquitoes.</title>
        <authorList>
            <consortium name="The Broad Institute Genomics Platform"/>
            <consortium name="The Broad Institute Genome Sequencing Center for Infectious Disease"/>
            <person name="Cuomo C.A."/>
            <person name="Sanscrainte N.D."/>
            <person name="Goldberg J.M."/>
            <person name="Heiman D."/>
            <person name="Young S."/>
            <person name="Zeng Q."/>
            <person name="Becnel J.J."/>
            <person name="Birren B.W."/>
        </authorList>
    </citation>
    <scope>NUCLEOTIDE SEQUENCE [LARGE SCALE GENOMIC DNA]</scope>
    <source>
        <strain evidence="2">USNM 41457</strain>
    </source>
</reference>
<sequence>MTNNCNLFKKHPIIPSNILIHLVIFIYQIKSSDQRTKINAHYISNISLSENKLNKPPANSEEENIKILDSYFKSFSMPVENDKSIKNPSVSTEKIAEALKAIKELINLRSVRLLEFDYKKSMKLLSYLTILSNSLEEFYFKCKLCFHMYDLYDKQKKEKNDQFRHLNLYKKLFFEIYDNSRIIDKSDYLRYSDLQNIKFFEKFKENTENTFDFIVEDDFESGESDDLCRKQKKIICHPADINLYSQLLICRICRFTDLDTKVMLFLSGKNYGKPNTPLVVNNHKTLLDKIYYFIKNIKHSENNDDKYDGILENDTKNGTLKPTEAGYNLKNYITLFITENLQRIEIGQNKNNSTNSESDSQSNIASSNWKLLPKPDILEGVYIIVWVQDDSHNTKDNSRIHVFVGLNYYSPQNRNDNNKN</sequence>
<gene>
    <name evidence="1" type="ORF">EDEG_00298</name>
</gene>
<organism evidence="1 2">
    <name type="scientific">Edhazardia aedis (strain USNM 41457)</name>
    <name type="common">Microsporidian parasite</name>
    <dbReference type="NCBI Taxonomy" id="1003232"/>
    <lineage>
        <taxon>Eukaryota</taxon>
        <taxon>Fungi</taxon>
        <taxon>Fungi incertae sedis</taxon>
        <taxon>Microsporidia</taxon>
        <taxon>Edhazardia</taxon>
    </lineage>
</organism>
<dbReference type="EMBL" id="AFBI03000003">
    <property type="protein sequence ID" value="EJW02321.1"/>
    <property type="molecule type" value="Genomic_DNA"/>
</dbReference>
<dbReference type="InParanoid" id="J9D3A4"/>
<evidence type="ECO:0000313" key="2">
    <source>
        <dbReference type="Proteomes" id="UP000003163"/>
    </source>
</evidence>
<accession>J9D3A4</accession>
<evidence type="ECO:0000313" key="1">
    <source>
        <dbReference type="EMBL" id="EJW02321.1"/>
    </source>
</evidence>
<reference evidence="1 2" key="1">
    <citation type="submission" date="2011-08" db="EMBL/GenBank/DDBJ databases">
        <authorList>
            <person name="Liu Z.J."/>
            <person name="Shi F.L."/>
            <person name="Lu J.Q."/>
            <person name="Li M."/>
            <person name="Wang Z.L."/>
        </authorList>
    </citation>
    <scope>NUCLEOTIDE SEQUENCE [LARGE SCALE GENOMIC DNA]</scope>
    <source>
        <strain evidence="1 2">USNM 41457</strain>
    </source>
</reference>
<protein>
    <submittedName>
        <fullName evidence="1">Uncharacterized protein</fullName>
    </submittedName>
</protein>
<comment type="caution">
    <text evidence="1">The sequence shown here is derived from an EMBL/GenBank/DDBJ whole genome shotgun (WGS) entry which is preliminary data.</text>
</comment>
<name>J9D3A4_EDHAE</name>
<dbReference type="HOGENOM" id="CLU_653868_0_0_1"/>
<keyword evidence="2" id="KW-1185">Reference proteome</keyword>